<dbReference type="Pfam" id="PF01841">
    <property type="entry name" value="Transglut_core"/>
    <property type="match status" value="1"/>
</dbReference>
<evidence type="ECO:0000313" key="3">
    <source>
        <dbReference type="EMBL" id="GGH13331.1"/>
    </source>
</evidence>
<dbReference type="InterPro" id="IPR002931">
    <property type="entry name" value="Transglutaminase-like"/>
</dbReference>
<organism evidence="4 5">
    <name type="scientific">Pedobacter zeae</name>
    <dbReference type="NCBI Taxonomy" id="1737356"/>
    <lineage>
        <taxon>Bacteria</taxon>
        <taxon>Pseudomonadati</taxon>
        <taxon>Bacteroidota</taxon>
        <taxon>Sphingobacteriia</taxon>
        <taxon>Sphingobacteriales</taxon>
        <taxon>Sphingobacteriaceae</taxon>
        <taxon>Pedobacter</taxon>
    </lineage>
</organism>
<evidence type="ECO:0000256" key="1">
    <source>
        <dbReference type="SAM" id="SignalP"/>
    </source>
</evidence>
<keyword evidence="1" id="KW-0732">Signal</keyword>
<dbReference type="EMBL" id="BMHZ01000003">
    <property type="protein sequence ID" value="GGH13331.1"/>
    <property type="molecule type" value="Genomic_DNA"/>
</dbReference>
<dbReference type="Proteomes" id="UP000642938">
    <property type="component" value="Unassembled WGS sequence"/>
</dbReference>
<evidence type="ECO:0000313" key="6">
    <source>
        <dbReference type="Proteomes" id="UP000642938"/>
    </source>
</evidence>
<dbReference type="AlphaFoldDB" id="A0A7W6KDD4"/>
<evidence type="ECO:0000313" key="4">
    <source>
        <dbReference type="EMBL" id="MBB4109630.1"/>
    </source>
</evidence>
<name>A0A7W6KDD4_9SPHI</name>
<reference evidence="3" key="1">
    <citation type="journal article" date="2014" name="Int. J. Syst. Evol. Microbiol.">
        <title>Complete genome of a new Firmicutes species belonging to the dominant human colonic microbiota ('Ruminococcus bicirculans') reveals two chromosomes and a selective capacity to utilize plant glucans.</title>
        <authorList>
            <consortium name="NISC Comparative Sequencing Program"/>
            <person name="Wegmann U."/>
            <person name="Louis P."/>
            <person name="Goesmann A."/>
            <person name="Henrissat B."/>
            <person name="Duncan S.H."/>
            <person name="Flint H.J."/>
        </authorList>
    </citation>
    <scope>NUCLEOTIDE SEQUENCE</scope>
    <source>
        <strain evidence="3">CGMCC 1.15287</strain>
    </source>
</reference>
<reference evidence="6" key="2">
    <citation type="journal article" date="2019" name="Int. J. Syst. Evol. Microbiol.">
        <title>The Global Catalogue of Microorganisms (GCM) 10K type strain sequencing project: providing services to taxonomists for standard genome sequencing and annotation.</title>
        <authorList>
            <consortium name="The Broad Institute Genomics Platform"/>
            <consortium name="The Broad Institute Genome Sequencing Center for Infectious Disease"/>
            <person name="Wu L."/>
            <person name="Ma J."/>
        </authorList>
    </citation>
    <scope>NUCLEOTIDE SEQUENCE [LARGE SCALE GENOMIC DNA]</scope>
    <source>
        <strain evidence="6">CGMCC 1.15287</strain>
    </source>
</reference>
<comment type="caution">
    <text evidence="4">The sequence shown here is derived from an EMBL/GenBank/DDBJ whole genome shotgun (WGS) entry which is preliminary data.</text>
</comment>
<feature type="domain" description="Transglutaminase-like" evidence="2">
    <location>
        <begin position="157"/>
        <end position="260"/>
    </location>
</feature>
<dbReference type="InterPro" id="IPR038765">
    <property type="entry name" value="Papain-like_cys_pep_sf"/>
</dbReference>
<feature type="chain" id="PRO_5030819545" description="Transglutaminase-like domain-containing protein" evidence="1">
    <location>
        <begin position="19"/>
        <end position="384"/>
    </location>
</feature>
<sequence length="384" mass="44418">MKRTILFLLLFPVTITFAQKKLKIIKATSTSVDIKDDNYPIRKNAWTVVPKEKLDVYTTSAKKVTFYTDQESISFNVDPKIGEYDFIILVNGTDTARTQVKYDAKAPVRKPVAYLDTLRGAGKYNLSDRREIPVFTYQSMDNPNLVRIKKDLRLDSVAGNGNELSKVFNLMHWVHNLIRHDGNSDNPTLKNAIDLIRVCREQNRGVNCRMLATILNECYLAMGITSRYITCMPKETNFDDCHVINMVYIKDLKKWIWIDPTFDSYVMDEKGNLLGIQEVRERLIKSMPLVLNADANWNRTALQSKEYYLQTYMAKNLYRLETPVMSQFDTETWTSGKEVAYVELLPLDGIVQGPHKRESTYQKTGVKFINYKTNNPELFWATPK</sequence>
<evidence type="ECO:0000313" key="5">
    <source>
        <dbReference type="Proteomes" id="UP000532273"/>
    </source>
</evidence>
<feature type="signal peptide" evidence="1">
    <location>
        <begin position="1"/>
        <end position="18"/>
    </location>
</feature>
<dbReference type="EMBL" id="JACIEF010000003">
    <property type="protein sequence ID" value="MBB4109630.1"/>
    <property type="molecule type" value="Genomic_DNA"/>
</dbReference>
<keyword evidence="6" id="KW-1185">Reference proteome</keyword>
<dbReference type="Gene3D" id="3.10.620.30">
    <property type="match status" value="1"/>
</dbReference>
<accession>A0A7W6KDD4</accession>
<gene>
    <name evidence="3" type="ORF">GCM10007422_33890</name>
    <name evidence="4" type="ORF">GGQ60_003639</name>
</gene>
<dbReference type="Proteomes" id="UP000532273">
    <property type="component" value="Unassembled WGS sequence"/>
</dbReference>
<dbReference type="RefSeq" id="WP_183766785.1">
    <property type="nucleotide sequence ID" value="NZ_BMHZ01000003.1"/>
</dbReference>
<dbReference type="SUPFAM" id="SSF54001">
    <property type="entry name" value="Cysteine proteinases"/>
    <property type="match status" value="1"/>
</dbReference>
<reference evidence="4 5" key="3">
    <citation type="submission" date="2020-08" db="EMBL/GenBank/DDBJ databases">
        <title>Genomic Encyclopedia of Type Strains, Phase IV (KMG-IV): sequencing the most valuable type-strain genomes for metagenomic binning, comparative biology and taxonomic classification.</title>
        <authorList>
            <person name="Goeker M."/>
        </authorList>
    </citation>
    <scope>NUCLEOTIDE SEQUENCE [LARGE SCALE GENOMIC DNA]</scope>
    <source>
        <strain evidence="4 5">DSM 100774</strain>
    </source>
</reference>
<evidence type="ECO:0000259" key="2">
    <source>
        <dbReference type="Pfam" id="PF01841"/>
    </source>
</evidence>
<proteinExistence type="predicted"/>
<reference evidence="3" key="4">
    <citation type="submission" date="2024-05" db="EMBL/GenBank/DDBJ databases">
        <authorList>
            <person name="Sun Q."/>
            <person name="Zhou Y."/>
        </authorList>
    </citation>
    <scope>NUCLEOTIDE SEQUENCE</scope>
    <source>
        <strain evidence="3">CGMCC 1.15287</strain>
    </source>
</reference>
<protein>
    <recommendedName>
        <fullName evidence="2">Transglutaminase-like domain-containing protein</fullName>
    </recommendedName>
</protein>